<dbReference type="AlphaFoldDB" id="A0A7J6WY23"/>
<keyword evidence="2" id="KW-1185">Reference proteome</keyword>
<feature type="non-terminal residue" evidence="1">
    <location>
        <position position="1"/>
    </location>
</feature>
<protein>
    <submittedName>
        <fullName evidence="1">Uncharacterized protein</fullName>
    </submittedName>
</protein>
<comment type="caution">
    <text evidence="1">The sequence shown here is derived from an EMBL/GenBank/DDBJ whole genome shotgun (WGS) entry which is preliminary data.</text>
</comment>
<accession>A0A7J6WY23</accession>
<reference evidence="1 2" key="1">
    <citation type="submission" date="2020-06" db="EMBL/GenBank/DDBJ databases">
        <title>Transcriptomic and genomic resources for Thalictrum thalictroides and T. hernandezii: Facilitating candidate gene discovery in an emerging model plant lineage.</title>
        <authorList>
            <person name="Arias T."/>
            <person name="Riano-Pachon D.M."/>
            <person name="Di Stilio V.S."/>
        </authorList>
    </citation>
    <scope>NUCLEOTIDE SEQUENCE [LARGE SCALE GENOMIC DNA]</scope>
    <source>
        <strain evidence="2">cv. WT478/WT964</strain>
        <tissue evidence="1">Leaves</tissue>
    </source>
</reference>
<proteinExistence type="predicted"/>
<name>A0A7J6WY23_THATH</name>
<organism evidence="1 2">
    <name type="scientific">Thalictrum thalictroides</name>
    <name type="common">Rue-anemone</name>
    <name type="synonym">Anemone thalictroides</name>
    <dbReference type="NCBI Taxonomy" id="46969"/>
    <lineage>
        <taxon>Eukaryota</taxon>
        <taxon>Viridiplantae</taxon>
        <taxon>Streptophyta</taxon>
        <taxon>Embryophyta</taxon>
        <taxon>Tracheophyta</taxon>
        <taxon>Spermatophyta</taxon>
        <taxon>Magnoliopsida</taxon>
        <taxon>Ranunculales</taxon>
        <taxon>Ranunculaceae</taxon>
        <taxon>Thalictroideae</taxon>
        <taxon>Thalictrum</taxon>
    </lineage>
</organism>
<evidence type="ECO:0000313" key="2">
    <source>
        <dbReference type="Proteomes" id="UP000554482"/>
    </source>
</evidence>
<dbReference type="EMBL" id="JABWDY010008221">
    <property type="protein sequence ID" value="KAF5202351.1"/>
    <property type="molecule type" value="Genomic_DNA"/>
</dbReference>
<dbReference type="Proteomes" id="UP000554482">
    <property type="component" value="Unassembled WGS sequence"/>
</dbReference>
<evidence type="ECO:0000313" key="1">
    <source>
        <dbReference type="EMBL" id="KAF5202351.1"/>
    </source>
</evidence>
<gene>
    <name evidence="1" type="ORF">FRX31_008063</name>
</gene>
<sequence length="69" mass="7513">LLLKVLREVENTHYLYLSPLSLSPISTLFSSSSLLLVIQPSPICAPSVPSLFNQIAIAKMLETKSTINA</sequence>